<sequence>MVTKQELEQQLATADFYKKVYPGMFKSGKRKEALETWNNALQKGIADSVLLREAEHGSFTYKVYAFSVKETIPQEEVDVLKEAVAQYDVNQIRYEAFSVPGYFAVYDRDGKFFQDDYQIMDLCQRDSGIYVVIVSETEKDELDCPYIAYTYNPDGSLWFWCMARKYIG</sequence>
<protein>
    <submittedName>
        <fullName evidence="1">Uncharacterized protein</fullName>
    </submittedName>
</protein>
<proteinExistence type="predicted"/>
<name>A0A3E2VXR3_CLOIN</name>
<gene>
    <name evidence="1" type="ORF">DXA38_07905</name>
</gene>
<dbReference type="AlphaFoldDB" id="A0A3E2VXR3"/>
<dbReference type="EMBL" id="QVEV01000009">
    <property type="protein sequence ID" value="RGC16241.1"/>
    <property type="molecule type" value="Genomic_DNA"/>
</dbReference>
<reference evidence="1 2" key="1">
    <citation type="submission" date="2018-08" db="EMBL/GenBank/DDBJ databases">
        <title>A genome reference for cultivated species of the human gut microbiota.</title>
        <authorList>
            <person name="Zou Y."/>
            <person name="Xue W."/>
            <person name="Luo G."/>
        </authorList>
    </citation>
    <scope>NUCLEOTIDE SEQUENCE [LARGE SCALE GENOMIC DNA]</scope>
    <source>
        <strain evidence="1 2">OF01-2LB</strain>
    </source>
</reference>
<dbReference type="Proteomes" id="UP000260025">
    <property type="component" value="Unassembled WGS sequence"/>
</dbReference>
<comment type="caution">
    <text evidence="1">The sequence shown here is derived from an EMBL/GenBank/DDBJ whole genome shotgun (WGS) entry which is preliminary data.</text>
</comment>
<dbReference type="RefSeq" id="WP_117442708.1">
    <property type="nucleotide sequence ID" value="NZ_JAJFEN010000068.1"/>
</dbReference>
<organism evidence="1 2">
    <name type="scientific">Clostridium innocuum</name>
    <dbReference type="NCBI Taxonomy" id="1522"/>
    <lineage>
        <taxon>Bacteria</taxon>
        <taxon>Bacillati</taxon>
        <taxon>Bacillota</taxon>
        <taxon>Clostridia</taxon>
        <taxon>Eubacteriales</taxon>
        <taxon>Clostridiaceae</taxon>
        <taxon>Clostridium</taxon>
    </lineage>
</organism>
<evidence type="ECO:0000313" key="1">
    <source>
        <dbReference type="EMBL" id="RGC16241.1"/>
    </source>
</evidence>
<evidence type="ECO:0000313" key="2">
    <source>
        <dbReference type="Proteomes" id="UP000260025"/>
    </source>
</evidence>
<accession>A0A3E2VXR3</accession>
<dbReference type="OrthoDB" id="174931at2"/>